<evidence type="ECO:0000313" key="4">
    <source>
        <dbReference type="Proteomes" id="UP000019460"/>
    </source>
</evidence>
<comment type="caution">
    <text evidence="3">The sequence shown here is derived from an EMBL/GenBank/DDBJ whole genome shotgun (WGS) entry which is preliminary data.</text>
</comment>
<reference evidence="3 4" key="1">
    <citation type="submission" date="2012-11" db="EMBL/GenBank/DDBJ databases">
        <title>Genome assembly of Thiorhodococcus sp. AK35.</title>
        <authorList>
            <person name="Nupur N."/>
            <person name="Khatri I."/>
            <person name="Subramanian S."/>
            <person name="Pinnaka A."/>
        </authorList>
    </citation>
    <scope>NUCLEOTIDE SEQUENCE [LARGE SCALE GENOMIC DNA]</scope>
    <source>
        <strain evidence="3 4">AK35</strain>
    </source>
</reference>
<name>W9VAF1_9GAMM</name>
<evidence type="ECO:0000259" key="2">
    <source>
        <dbReference type="Pfam" id="PF02470"/>
    </source>
</evidence>
<gene>
    <name evidence="3" type="ORF">D779_0343</name>
</gene>
<dbReference type="GO" id="GO:0005548">
    <property type="term" value="F:phospholipid transporter activity"/>
    <property type="evidence" value="ECO:0007669"/>
    <property type="project" value="TreeGrafter"/>
</dbReference>
<evidence type="ECO:0000313" key="3">
    <source>
        <dbReference type="EMBL" id="EXJ16409.1"/>
    </source>
</evidence>
<feature type="transmembrane region" description="Helical" evidence="1">
    <location>
        <begin position="16"/>
        <end position="36"/>
    </location>
</feature>
<keyword evidence="1" id="KW-0472">Membrane</keyword>
<organism evidence="3 4">
    <name type="scientific">Imhoffiella purpurea</name>
    <dbReference type="NCBI Taxonomy" id="1249627"/>
    <lineage>
        <taxon>Bacteria</taxon>
        <taxon>Pseudomonadati</taxon>
        <taxon>Pseudomonadota</taxon>
        <taxon>Gammaproteobacteria</taxon>
        <taxon>Chromatiales</taxon>
        <taxon>Chromatiaceae</taxon>
        <taxon>Imhoffiella</taxon>
    </lineage>
</organism>
<accession>W9VAF1</accession>
<dbReference type="PANTHER" id="PTHR33371:SF4">
    <property type="entry name" value="INTERMEMBRANE PHOSPHOLIPID TRANSPORT SYSTEM BINDING PROTEIN MLAD"/>
    <property type="match status" value="1"/>
</dbReference>
<dbReference type="AlphaFoldDB" id="W9VAF1"/>
<dbReference type="PANTHER" id="PTHR33371">
    <property type="entry name" value="INTERMEMBRANE PHOSPHOLIPID TRANSPORT SYSTEM BINDING PROTEIN MLAD-RELATED"/>
    <property type="match status" value="1"/>
</dbReference>
<keyword evidence="1" id="KW-1133">Transmembrane helix</keyword>
<evidence type="ECO:0000256" key="1">
    <source>
        <dbReference type="SAM" id="Phobius"/>
    </source>
</evidence>
<keyword evidence="1" id="KW-0812">Transmembrane</keyword>
<dbReference type="STRING" id="1249627.D779_0343"/>
<dbReference type="RefSeq" id="WP_043750078.1">
    <property type="nucleotide sequence ID" value="NZ_AONC01000012.1"/>
</dbReference>
<dbReference type="Pfam" id="PF02470">
    <property type="entry name" value="MlaD"/>
    <property type="match status" value="1"/>
</dbReference>
<dbReference type="EMBL" id="AONC01000012">
    <property type="protein sequence ID" value="EXJ16409.1"/>
    <property type="molecule type" value="Genomic_DNA"/>
</dbReference>
<sequence>MTLETRMDESRTYRRLGLFVILALALLLGLIFQLGVRDMLRPNLVIETYFDQSVAGLEVGSAVNFRGVAVGQVSEIQLSSVTYEREKPLDERRAYILVRARITGPEALIGQWSQEIPSYVARGLRAQTQLAGVTGQLYLVLDYFDPVRYPALPFDWEPLNPYIPSARSLPGEFIADAQKLLAALNEAGISELGGNLNLLVAQLSQDLGQLQIQELTDALQGLIADARGLVRRLDRMLDTTPIDEAVQNVSKTAERLERLLADPNIGRTLEDTAALSARLRKIADQAPLGRMLDTLDRTAERLEAVVGDNQYDVRVMIEDLRAAADNLRDLSETLKRDPSSIIIGRPARPIDIPWRDSQ</sequence>
<feature type="domain" description="Mce/MlaD" evidence="2">
    <location>
        <begin position="46"/>
        <end position="142"/>
    </location>
</feature>
<dbReference type="Proteomes" id="UP000019460">
    <property type="component" value="Unassembled WGS sequence"/>
</dbReference>
<proteinExistence type="predicted"/>
<dbReference type="GO" id="GO:0005543">
    <property type="term" value="F:phospholipid binding"/>
    <property type="evidence" value="ECO:0007669"/>
    <property type="project" value="TreeGrafter"/>
</dbReference>
<dbReference type="eggNOG" id="COG1463">
    <property type="taxonomic scope" value="Bacteria"/>
</dbReference>
<dbReference type="InterPro" id="IPR052336">
    <property type="entry name" value="MlaD_Phospholipid_Transporter"/>
</dbReference>
<dbReference type="OrthoDB" id="9806984at2"/>
<protein>
    <submittedName>
        <fullName evidence="3">Putative ABC transport system periplasmic substrate-binding protein</fullName>
    </submittedName>
</protein>
<dbReference type="InterPro" id="IPR003399">
    <property type="entry name" value="Mce/MlaD"/>
</dbReference>
<keyword evidence="4" id="KW-1185">Reference proteome</keyword>